<reference evidence="1" key="2">
    <citation type="submission" date="2020-09" db="EMBL/GenBank/DDBJ databases">
        <authorList>
            <person name="Sun Q."/>
            <person name="Ohkuma M."/>
        </authorList>
    </citation>
    <scope>NUCLEOTIDE SEQUENCE</scope>
    <source>
        <strain evidence="1">JCM 3035</strain>
    </source>
</reference>
<sequence>MFRWWKKRGGPELLASRKEQKRIKARFVAASLLVKHAPRELGTQSTAGVVHLITDGELSTLAHVELLERLVGGSAGIPVARLFRDDSEPMRAMAYRAEIVVGTLDDFIADFGHESTLGIIRYVAMVEGEPGDATRDLLSAYRSVVAA</sequence>
<proteinExistence type="predicted"/>
<accession>A0A917QZ43</accession>
<reference evidence="1" key="1">
    <citation type="journal article" date="2014" name="Int. J. Syst. Evol. Microbiol.">
        <title>Complete genome sequence of Corynebacterium casei LMG S-19264T (=DSM 44701T), isolated from a smear-ripened cheese.</title>
        <authorList>
            <consortium name="US DOE Joint Genome Institute (JGI-PGF)"/>
            <person name="Walter F."/>
            <person name="Albersmeier A."/>
            <person name="Kalinowski J."/>
            <person name="Ruckert C."/>
        </authorList>
    </citation>
    <scope>NUCLEOTIDE SEQUENCE</scope>
    <source>
        <strain evidence="1">JCM 3035</strain>
    </source>
</reference>
<gene>
    <name evidence="1" type="ORF">GCM10010094_44130</name>
</gene>
<organism evidence="1 2">
    <name type="scientific">Streptomyces flaveus</name>
    <dbReference type="NCBI Taxonomy" id="66370"/>
    <lineage>
        <taxon>Bacteria</taxon>
        <taxon>Bacillati</taxon>
        <taxon>Actinomycetota</taxon>
        <taxon>Actinomycetes</taxon>
        <taxon>Kitasatosporales</taxon>
        <taxon>Streptomycetaceae</taxon>
        <taxon>Streptomyces</taxon>
        <taxon>Streptomyces aurantiacus group</taxon>
    </lineage>
</organism>
<name>A0A917QZ43_9ACTN</name>
<evidence type="ECO:0000313" key="1">
    <source>
        <dbReference type="EMBL" id="GGK78029.1"/>
    </source>
</evidence>
<protein>
    <submittedName>
        <fullName evidence="1">Uncharacterized protein</fullName>
    </submittedName>
</protein>
<keyword evidence="2" id="KW-1185">Reference proteome</keyword>
<dbReference type="AlphaFoldDB" id="A0A917QZ43"/>
<dbReference type="EMBL" id="BMPQ01000010">
    <property type="protein sequence ID" value="GGK78029.1"/>
    <property type="molecule type" value="Genomic_DNA"/>
</dbReference>
<evidence type="ECO:0000313" key="2">
    <source>
        <dbReference type="Proteomes" id="UP000637788"/>
    </source>
</evidence>
<comment type="caution">
    <text evidence="1">The sequence shown here is derived from an EMBL/GenBank/DDBJ whole genome shotgun (WGS) entry which is preliminary data.</text>
</comment>
<dbReference type="Proteomes" id="UP000637788">
    <property type="component" value="Unassembled WGS sequence"/>
</dbReference>